<dbReference type="HOGENOM" id="CLU_039613_39_0_6"/>
<keyword evidence="2" id="KW-0805">Transcription regulation</keyword>
<evidence type="ECO:0000256" key="4">
    <source>
        <dbReference type="ARBA" id="ARBA00023163"/>
    </source>
</evidence>
<dbReference type="STRING" id="1301098.PKB_4376"/>
<dbReference type="Proteomes" id="UP000025241">
    <property type="component" value="Chromosome I"/>
</dbReference>
<feature type="domain" description="HTH lysR-type" evidence="5">
    <location>
        <begin position="10"/>
        <end position="66"/>
    </location>
</feature>
<dbReference type="KEGG" id="pkc:PKB_4376"/>
<dbReference type="GO" id="GO:0003700">
    <property type="term" value="F:DNA-binding transcription factor activity"/>
    <property type="evidence" value="ECO:0007669"/>
    <property type="project" value="InterPro"/>
</dbReference>
<evidence type="ECO:0000256" key="3">
    <source>
        <dbReference type="ARBA" id="ARBA00023125"/>
    </source>
</evidence>
<protein>
    <submittedName>
        <fullName evidence="6">Transcriptional regulator</fullName>
    </submittedName>
</protein>
<dbReference type="InterPro" id="IPR036390">
    <property type="entry name" value="WH_DNA-bd_sf"/>
</dbReference>
<proteinExistence type="inferred from homology"/>
<dbReference type="InterPro" id="IPR050389">
    <property type="entry name" value="LysR-type_TF"/>
</dbReference>
<evidence type="ECO:0000313" key="7">
    <source>
        <dbReference type="Proteomes" id="UP000025241"/>
    </source>
</evidence>
<dbReference type="InterPro" id="IPR036388">
    <property type="entry name" value="WH-like_DNA-bd_sf"/>
</dbReference>
<keyword evidence="3" id="KW-0238">DNA-binding</keyword>
<comment type="similarity">
    <text evidence="1">Belongs to the LysR transcriptional regulatory family.</text>
</comment>
<dbReference type="RefSeq" id="WP_043257626.1">
    <property type="nucleotide sequence ID" value="NZ_HG322950.1"/>
</dbReference>
<dbReference type="eggNOG" id="COG0583">
    <property type="taxonomic scope" value="Bacteria"/>
</dbReference>
<organism evidence="6 7">
    <name type="scientific">Pseudomonas knackmussii (strain DSM 6978 / CCUG 54928 / LMG 23759 / B13)</name>
    <dbReference type="NCBI Taxonomy" id="1301098"/>
    <lineage>
        <taxon>Bacteria</taxon>
        <taxon>Pseudomonadati</taxon>
        <taxon>Pseudomonadota</taxon>
        <taxon>Gammaproteobacteria</taxon>
        <taxon>Pseudomonadales</taxon>
        <taxon>Pseudomonadaceae</taxon>
        <taxon>Pseudomonas</taxon>
    </lineage>
</organism>
<dbReference type="InterPro" id="IPR005119">
    <property type="entry name" value="LysR_subst-bd"/>
</dbReference>
<dbReference type="GO" id="GO:0003677">
    <property type="term" value="F:DNA binding"/>
    <property type="evidence" value="ECO:0007669"/>
    <property type="project" value="UniProtKB-KW"/>
</dbReference>
<keyword evidence="7" id="KW-1185">Reference proteome</keyword>
<evidence type="ECO:0000313" key="6">
    <source>
        <dbReference type="EMBL" id="CDF85701.1"/>
    </source>
</evidence>
<dbReference type="EMBL" id="HG322950">
    <property type="protein sequence ID" value="CDF85701.1"/>
    <property type="molecule type" value="Genomic_DNA"/>
</dbReference>
<sequence length="311" mass="34561">MNRNDLRHADINLLVVFETMMRERNVTRAGERLFLCQTTVSSALNRLRTMFDDPLFIRSGRAMEPTARAEEIHVRLGPALEGIALALSCAREFDPRTSEETFHVGLCDEVEYALLPWLMQQLRAEAPNITLVVRRVDAWQLPQLLVAGDISLGIGQAQELPASAHCRSLRPVQPMLLRADSAAGPVSLDEFCRRPHVAVSALGKVTDDVDRALARHDRQRRVVLAVPQFSALPALLAGSDMLAIVPDYVAQAMARVEGLRAEYAPLPLSSPDLSMAWRGTSHADPRERWLRGCFARHLELQPERSLALAVA</sequence>
<gene>
    <name evidence="6" type="ORF">PKB_4376</name>
</gene>
<keyword evidence="4" id="KW-0804">Transcription</keyword>
<dbReference type="Gene3D" id="1.10.10.10">
    <property type="entry name" value="Winged helix-like DNA-binding domain superfamily/Winged helix DNA-binding domain"/>
    <property type="match status" value="1"/>
</dbReference>
<evidence type="ECO:0000256" key="2">
    <source>
        <dbReference type="ARBA" id="ARBA00023015"/>
    </source>
</evidence>
<dbReference type="Gene3D" id="3.40.190.10">
    <property type="entry name" value="Periplasmic binding protein-like II"/>
    <property type="match status" value="2"/>
</dbReference>
<dbReference type="PANTHER" id="PTHR30118:SF15">
    <property type="entry name" value="TRANSCRIPTIONAL REGULATORY PROTEIN"/>
    <property type="match status" value="1"/>
</dbReference>
<dbReference type="Pfam" id="PF00126">
    <property type="entry name" value="HTH_1"/>
    <property type="match status" value="1"/>
</dbReference>
<evidence type="ECO:0000259" key="5">
    <source>
        <dbReference type="PROSITE" id="PS50931"/>
    </source>
</evidence>
<name>A0A024HLG8_PSEKB</name>
<dbReference type="OrthoDB" id="8557381at2"/>
<evidence type="ECO:0000256" key="1">
    <source>
        <dbReference type="ARBA" id="ARBA00009437"/>
    </source>
</evidence>
<dbReference type="PATRIC" id="fig|1301098.3.peg.4381"/>
<accession>A0A024HLG8</accession>
<dbReference type="Pfam" id="PF03466">
    <property type="entry name" value="LysR_substrate"/>
    <property type="match status" value="1"/>
</dbReference>
<dbReference type="SUPFAM" id="SSF53850">
    <property type="entry name" value="Periplasmic binding protein-like II"/>
    <property type="match status" value="1"/>
</dbReference>
<reference evidence="6 7" key="2">
    <citation type="submission" date="2014-05" db="EMBL/GenBank/DDBJ databases">
        <title>Genome sequence of the 3-chlorobenzoate degrading bacterium Pseudomonas knackmussii B13 shows multiple evidence for horizontal gene transfer.</title>
        <authorList>
            <person name="Miyazaki R."/>
            <person name="Bertelli C."/>
            <person name="Falquet L."/>
            <person name="Robinson-Rechavi M."/>
            <person name="Gharib W."/>
            <person name="Roy S."/>
            <person name="Van der Meer J.R."/>
        </authorList>
    </citation>
    <scope>NUCLEOTIDE SEQUENCE [LARGE SCALE GENOMIC DNA]</scope>
    <source>
        <strain evidence="6 7">B13</strain>
    </source>
</reference>
<reference evidence="6 7" key="1">
    <citation type="submission" date="2013-03" db="EMBL/GenBank/DDBJ databases">
        <authorList>
            <person name="Linke B."/>
        </authorList>
    </citation>
    <scope>NUCLEOTIDE SEQUENCE [LARGE SCALE GENOMIC DNA]</scope>
    <source>
        <strain evidence="6 7">B13</strain>
    </source>
</reference>
<dbReference type="InterPro" id="IPR000847">
    <property type="entry name" value="LysR_HTH_N"/>
</dbReference>
<dbReference type="SUPFAM" id="SSF46785">
    <property type="entry name" value="Winged helix' DNA-binding domain"/>
    <property type="match status" value="1"/>
</dbReference>
<dbReference type="PANTHER" id="PTHR30118">
    <property type="entry name" value="HTH-TYPE TRANSCRIPTIONAL REGULATOR LEUO-RELATED"/>
    <property type="match status" value="1"/>
</dbReference>
<dbReference type="AlphaFoldDB" id="A0A024HLG8"/>
<dbReference type="PROSITE" id="PS50931">
    <property type="entry name" value="HTH_LYSR"/>
    <property type="match status" value="1"/>
</dbReference>